<sequence>MMKDNAAGFTHPVKLGFEIPNVIEEEREEDFSELGPKDKWIEVPVGKFTAPHNAGQMEMHLSGTESLVWKKGMVFAGAVIRSKN</sequence>
<gene>
    <name evidence="1" type="ORF">OWV82_022588</name>
</gene>
<dbReference type="Proteomes" id="UP001164539">
    <property type="component" value="Chromosome 13"/>
</dbReference>
<organism evidence="1 2">
    <name type="scientific">Melia azedarach</name>
    <name type="common">Chinaberry tree</name>
    <dbReference type="NCBI Taxonomy" id="155640"/>
    <lineage>
        <taxon>Eukaryota</taxon>
        <taxon>Viridiplantae</taxon>
        <taxon>Streptophyta</taxon>
        <taxon>Embryophyta</taxon>
        <taxon>Tracheophyta</taxon>
        <taxon>Spermatophyta</taxon>
        <taxon>Magnoliopsida</taxon>
        <taxon>eudicotyledons</taxon>
        <taxon>Gunneridae</taxon>
        <taxon>Pentapetalae</taxon>
        <taxon>rosids</taxon>
        <taxon>malvids</taxon>
        <taxon>Sapindales</taxon>
        <taxon>Meliaceae</taxon>
        <taxon>Melia</taxon>
    </lineage>
</organism>
<dbReference type="EMBL" id="CM051406">
    <property type="protein sequence ID" value="KAJ4702551.1"/>
    <property type="molecule type" value="Genomic_DNA"/>
</dbReference>
<proteinExistence type="predicted"/>
<evidence type="ECO:0000313" key="2">
    <source>
        <dbReference type="Proteomes" id="UP001164539"/>
    </source>
</evidence>
<comment type="caution">
    <text evidence="1">The sequence shown here is derived from an EMBL/GenBank/DDBJ whole genome shotgun (WGS) entry which is preliminary data.</text>
</comment>
<reference evidence="1 2" key="1">
    <citation type="journal article" date="2023" name="Science">
        <title>Complex scaffold remodeling in plant triterpene biosynthesis.</title>
        <authorList>
            <person name="De La Pena R."/>
            <person name="Hodgson H."/>
            <person name="Liu J.C."/>
            <person name="Stephenson M.J."/>
            <person name="Martin A.C."/>
            <person name="Owen C."/>
            <person name="Harkess A."/>
            <person name="Leebens-Mack J."/>
            <person name="Jimenez L.E."/>
            <person name="Osbourn A."/>
            <person name="Sattely E.S."/>
        </authorList>
    </citation>
    <scope>NUCLEOTIDE SEQUENCE [LARGE SCALE GENOMIC DNA]</scope>
    <source>
        <strain evidence="2">cv. JPN11</strain>
        <tissue evidence="1">Leaf</tissue>
    </source>
</reference>
<accession>A0ACC1WUI0</accession>
<name>A0ACC1WUI0_MELAZ</name>
<keyword evidence="2" id="KW-1185">Reference proteome</keyword>
<protein>
    <submittedName>
        <fullName evidence="1">Protein PHLOEM PROTEIN 2-LIKE A1</fullName>
    </submittedName>
</protein>
<evidence type="ECO:0000313" key="1">
    <source>
        <dbReference type="EMBL" id="KAJ4702551.1"/>
    </source>
</evidence>